<name>A0ABP7Z738_9SPHI</name>
<evidence type="ECO:0000313" key="2">
    <source>
        <dbReference type="Proteomes" id="UP001500101"/>
    </source>
</evidence>
<keyword evidence="2" id="KW-1185">Reference proteome</keyword>
<dbReference type="RefSeq" id="WP_344676010.1">
    <property type="nucleotide sequence ID" value="NZ_BAAAZI010000015.1"/>
</dbReference>
<sequence>MGFISFSYAQKLEEVKRERYAKPQTDSILTANKWYIDLSVLSDDRIFFYKEDKLPSYISFTKDGKFLLVLNEKDCKGKWTGKHDIVNLNIKKKPDPDAKTQVVEVELVSLGNQQIVFDDTKNRLKCFSAIQQLLESGFLSFKLDHQHKTLIAEKQEIMAPNGPM</sequence>
<comment type="caution">
    <text evidence="1">The sequence shown here is derived from an EMBL/GenBank/DDBJ whole genome shotgun (WGS) entry which is preliminary data.</text>
</comment>
<organism evidence="1 2">
    <name type="scientific">Sphingobacterium kyonggiense</name>
    <dbReference type="NCBI Taxonomy" id="714075"/>
    <lineage>
        <taxon>Bacteria</taxon>
        <taxon>Pseudomonadati</taxon>
        <taxon>Bacteroidota</taxon>
        <taxon>Sphingobacteriia</taxon>
        <taxon>Sphingobacteriales</taxon>
        <taxon>Sphingobacteriaceae</taxon>
        <taxon>Sphingobacterium</taxon>
    </lineage>
</organism>
<accession>A0ABP7Z738</accession>
<protein>
    <submittedName>
        <fullName evidence="1">Uncharacterized protein</fullName>
    </submittedName>
</protein>
<proteinExistence type="predicted"/>
<evidence type="ECO:0000313" key="1">
    <source>
        <dbReference type="EMBL" id="GAA4148186.1"/>
    </source>
</evidence>
<dbReference type="Proteomes" id="UP001500101">
    <property type="component" value="Unassembled WGS sequence"/>
</dbReference>
<reference evidence="2" key="1">
    <citation type="journal article" date="2019" name="Int. J. Syst. Evol. Microbiol.">
        <title>The Global Catalogue of Microorganisms (GCM) 10K type strain sequencing project: providing services to taxonomists for standard genome sequencing and annotation.</title>
        <authorList>
            <consortium name="The Broad Institute Genomics Platform"/>
            <consortium name="The Broad Institute Genome Sequencing Center for Infectious Disease"/>
            <person name="Wu L."/>
            <person name="Ma J."/>
        </authorList>
    </citation>
    <scope>NUCLEOTIDE SEQUENCE [LARGE SCALE GENOMIC DNA]</scope>
    <source>
        <strain evidence="2">JCM 16704</strain>
    </source>
</reference>
<gene>
    <name evidence="1" type="ORF">GCM10022216_34820</name>
</gene>
<dbReference type="EMBL" id="BAAAZI010000015">
    <property type="protein sequence ID" value="GAA4148186.1"/>
    <property type="molecule type" value="Genomic_DNA"/>
</dbReference>